<dbReference type="Gene3D" id="3.90.45.10">
    <property type="entry name" value="Peptide deformylase"/>
    <property type="match status" value="1"/>
</dbReference>
<dbReference type="Proteomes" id="UP001487305">
    <property type="component" value="Unassembled WGS sequence"/>
</dbReference>
<dbReference type="SUPFAM" id="SSF56420">
    <property type="entry name" value="Peptide deformylase"/>
    <property type="match status" value="1"/>
</dbReference>
<name>A0ABV1JH09_9ACTN</name>
<evidence type="ECO:0000256" key="1">
    <source>
        <dbReference type="ARBA" id="ARBA00010759"/>
    </source>
</evidence>
<proteinExistence type="inferred from homology"/>
<protein>
    <submittedName>
        <fullName evidence="2">Peptide deformylase</fullName>
    </submittedName>
</protein>
<dbReference type="InterPro" id="IPR023635">
    <property type="entry name" value="Peptide_deformylase"/>
</dbReference>
<evidence type="ECO:0000313" key="2">
    <source>
        <dbReference type="EMBL" id="MEQ3364115.1"/>
    </source>
</evidence>
<keyword evidence="3" id="KW-1185">Reference proteome</keyword>
<comment type="caution">
    <text evidence="2">The sequence shown here is derived from an EMBL/GenBank/DDBJ whole genome shotgun (WGS) entry which is preliminary data.</text>
</comment>
<dbReference type="PIRSF" id="PIRSF004749">
    <property type="entry name" value="Pep_def"/>
    <property type="match status" value="1"/>
</dbReference>
<dbReference type="PANTHER" id="PTHR10458:SF22">
    <property type="entry name" value="PEPTIDE DEFORMYLASE"/>
    <property type="match status" value="1"/>
</dbReference>
<evidence type="ECO:0000313" key="3">
    <source>
        <dbReference type="Proteomes" id="UP001487305"/>
    </source>
</evidence>
<dbReference type="PRINTS" id="PR01576">
    <property type="entry name" value="PDEFORMYLASE"/>
</dbReference>
<dbReference type="InterPro" id="IPR036821">
    <property type="entry name" value="Peptide_deformylase_sf"/>
</dbReference>
<sequence length="139" mass="15347">MIKELVKDEAILSQPCEAATAEDETVAQDLLDTIASLEGAACLAANQIGVAKRIIVYLDDNDQPHVMYNPVLKQALGAFKTVEGCLSLEDESKVTRYDRIKVAYDELVDDALAPRKKDFTGWTAQIIQHMIDHCKGKLV</sequence>
<accession>A0ABV1JH09</accession>
<reference evidence="2 3" key="1">
    <citation type="submission" date="2024-04" db="EMBL/GenBank/DDBJ databases">
        <title>Human intestinal bacterial collection.</title>
        <authorList>
            <person name="Pauvert C."/>
            <person name="Hitch T.C.A."/>
            <person name="Clavel T."/>
        </authorList>
    </citation>
    <scope>NUCLEOTIDE SEQUENCE [LARGE SCALE GENOMIC DNA]</scope>
    <source>
        <strain evidence="2 3">CLA-KB-H42</strain>
    </source>
</reference>
<comment type="similarity">
    <text evidence="1">Belongs to the polypeptide deformylase family.</text>
</comment>
<dbReference type="RefSeq" id="WP_349227899.1">
    <property type="nucleotide sequence ID" value="NZ_JBBNOP010000016.1"/>
</dbReference>
<dbReference type="EMBL" id="JBBNOP010000016">
    <property type="protein sequence ID" value="MEQ3364115.1"/>
    <property type="molecule type" value="Genomic_DNA"/>
</dbReference>
<organism evidence="2 3">
    <name type="scientific">Raoultibacter massiliensis</name>
    <dbReference type="NCBI Taxonomy" id="1852371"/>
    <lineage>
        <taxon>Bacteria</taxon>
        <taxon>Bacillati</taxon>
        <taxon>Actinomycetota</taxon>
        <taxon>Coriobacteriia</taxon>
        <taxon>Eggerthellales</taxon>
        <taxon>Eggerthellaceae</taxon>
        <taxon>Raoultibacter</taxon>
    </lineage>
</organism>
<gene>
    <name evidence="2" type="ORF">AAA083_14115</name>
</gene>
<dbReference type="Pfam" id="PF01327">
    <property type="entry name" value="Pep_deformylase"/>
    <property type="match status" value="1"/>
</dbReference>
<dbReference type="PANTHER" id="PTHR10458">
    <property type="entry name" value="PEPTIDE DEFORMYLASE"/>
    <property type="match status" value="1"/>
</dbReference>